<dbReference type="PROSITE" id="PS51257">
    <property type="entry name" value="PROKAR_LIPOPROTEIN"/>
    <property type="match status" value="1"/>
</dbReference>
<feature type="chain" id="PRO_5046946824" description="Lipoprotein" evidence="2">
    <location>
        <begin position="25"/>
        <end position="188"/>
    </location>
</feature>
<dbReference type="RefSeq" id="WP_270222893.1">
    <property type="nucleotide sequence ID" value="NZ_JBBMEK010000182.1"/>
</dbReference>
<evidence type="ECO:0008006" key="5">
    <source>
        <dbReference type="Google" id="ProtNLM"/>
    </source>
</evidence>
<sequence length="188" mass="20748">MSKRILAAMLSCMLVVGMTGCGFSDGVKDGMKDAQKQESINDSDKNDSKKDKNVTETDKNDTESRENVLELEESKTGNPLLDAEVIVGDVMNGTKTEKLGEYAYIIVPLETMKKVTMEQYDEFCDQKVQDSGYNWVTIDFGNGSGLQFQGSTPAVATYGTLDNEECIEESKGTVMMTGENTYEHSENQ</sequence>
<feature type="region of interest" description="Disordered" evidence="1">
    <location>
        <begin position="33"/>
        <end position="73"/>
    </location>
</feature>
<accession>A0ABV1B6A1</accession>
<gene>
    <name evidence="3" type="ORF">WMO25_12780</name>
</gene>
<comment type="caution">
    <text evidence="3">The sequence shown here is derived from an EMBL/GenBank/DDBJ whole genome shotgun (WGS) entry which is preliminary data.</text>
</comment>
<proteinExistence type="predicted"/>
<keyword evidence="2" id="KW-0732">Signal</keyword>
<feature type="compositionally biased region" description="Basic and acidic residues" evidence="1">
    <location>
        <begin position="42"/>
        <end position="73"/>
    </location>
</feature>
<dbReference type="Proteomes" id="UP001469749">
    <property type="component" value="Unassembled WGS sequence"/>
</dbReference>
<name>A0ABV1B6A1_9FIRM</name>
<protein>
    <recommendedName>
        <fullName evidence="5">Lipoprotein</fullName>
    </recommendedName>
</protein>
<dbReference type="EMBL" id="JBBMEK010000182">
    <property type="protein sequence ID" value="MEQ2365946.1"/>
    <property type="molecule type" value="Genomic_DNA"/>
</dbReference>
<evidence type="ECO:0000313" key="4">
    <source>
        <dbReference type="Proteomes" id="UP001469749"/>
    </source>
</evidence>
<evidence type="ECO:0000256" key="2">
    <source>
        <dbReference type="SAM" id="SignalP"/>
    </source>
</evidence>
<evidence type="ECO:0000313" key="3">
    <source>
        <dbReference type="EMBL" id="MEQ2365946.1"/>
    </source>
</evidence>
<evidence type="ECO:0000256" key="1">
    <source>
        <dbReference type="SAM" id="MobiDB-lite"/>
    </source>
</evidence>
<organism evidence="3 4">
    <name type="scientific">Coprococcus intestinihominis</name>
    <dbReference type="NCBI Taxonomy" id="3133154"/>
    <lineage>
        <taxon>Bacteria</taxon>
        <taxon>Bacillati</taxon>
        <taxon>Bacillota</taxon>
        <taxon>Clostridia</taxon>
        <taxon>Lachnospirales</taxon>
        <taxon>Lachnospiraceae</taxon>
        <taxon>Coprococcus</taxon>
    </lineage>
</organism>
<reference evidence="3 4" key="1">
    <citation type="submission" date="2024-03" db="EMBL/GenBank/DDBJ databases">
        <title>Human intestinal bacterial collection.</title>
        <authorList>
            <person name="Pauvert C."/>
            <person name="Hitch T.C.A."/>
            <person name="Clavel T."/>
        </authorList>
    </citation>
    <scope>NUCLEOTIDE SEQUENCE [LARGE SCALE GENOMIC DNA]</scope>
    <source>
        <strain evidence="3 4">CLA-AA-H190</strain>
    </source>
</reference>
<feature type="signal peptide" evidence="2">
    <location>
        <begin position="1"/>
        <end position="24"/>
    </location>
</feature>
<keyword evidence="4" id="KW-1185">Reference proteome</keyword>